<dbReference type="AlphaFoldDB" id="A0A1H4LP49"/>
<sequence>MKSNLEKTMEKSAQYYVYKAFKILMYILLGIIIVFLVGYIVMRLWNWLMPDIFGLPQIDYWKALGILLLSKIIFGFGGGDGPNNKKKKKDKHKRFSKFDPCKPMRTDFSKWKHYDEFWKNEGEQAYKEYVARNESINNG</sequence>
<feature type="transmembrane region" description="Helical" evidence="1">
    <location>
        <begin position="21"/>
        <end position="40"/>
    </location>
</feature>
<proteinExistence type="predicted"/>
<keyword evidence="1" id="KW-1133">Transmembrane helix</keyword>
<name>A0A1H4LP49_9FLAO</name>
<evidence type="ECO:0000313" key="2">
    <source>
        <dbReference type="EMBL" id="SEB72453.1"/>
    </source>
</evidence>
<organism evidence="2 3">
    <name type="scientific">Maribacter dokdonensis</name>
    <dbReference type="NCBI Taxonomy" id="320912"/>
    <lineage>
        <taxon>Bacteria</taxon>
        <taxon>Pseudomonadati</taxon>
        <taxon>Bacteroidota</taxon>
        <taxon>Flavobacteriia</taxon>
        <taxon>Flavobacteriales</taxon>
        <taxon>Flavobacteriaceae</taxon>
        <taxon>Maribacter</taxon>
    </lineage>
</organism>
<evidence type="ECO:0000313" key="3">
    <source>
        <dbReference type="Proteomes" id="UP000183038"/>
    </source>
</evidence>
<evidence type="ECO:0000256" key="1">
    <source>
        <dbReference type="SAM" id="Phobius"/>
    </source>
</evidence>
<reference evidence="2 3" key="1">
    <citation type="submission" date="2016-10" db="EMBL/GenBank/DDBJ databases">
        <authorList>
            <person name="de Groot N.N."/>
        </authorList>
    </citation>
    <scope>NUCLEOTIDE SEQUENCE [LARGE SCALE GENOMIC DNA]</scope>
    <source>
        <strain evidence="2 3">MAR_2009_71</strain>
    </source>
</reference>
<feature type="transmembrane region" description="Helical" evidence="1">
    <location>
        <begin position="60"/>
        <end position="79"/>
    </location>
</feature>
<accession>A0A1H4LP49</accession>
<gene>
    <name evidence="2" type="ORF">SAMN05192540_1376</name>
</gene>
<dbReference type="Proteomes" id="UP000183038">
    <property type="component" value="Unassembled WGS sequence"/>
</dbReference>
<dbReference type="RefSeq" id="WP_074671217.1">
    <property type="nucleotide sequence ID" value="NZ_CAJQES010000003.1"/>
</dbReference>
<keyword evidence="1" id="KW-0472">Membrane</keyword>
<dbReference type="OrthoDB" id="1099872at2"/>
<keyword evidence="1" id="KW-0812">Transmembrane</keyword>
<protein>
    <submittedName>
        <fullName evidence="2">Uncharacterized protein</fullName>
    </submittedName>
</protein>
<dbReference type="EMBL" id="FNTB01000001">
    <property type="protein sequence ID" value="SEB72453.1"/>
    <property type="molecule type" value="Genomic_DNA"/>
</dbReference>